<evidence type="ECO:0000256" key="5">
    <source>
        <dbReference type="ARBA" id="ARBA00023136"/>
    </source>
</evidence>
<keyword evidence="4 6" id="KW-1133">Transmembrane helix</keyword>
<evidence type="ECO:0000256" key="4">
    <source>
        <dbReference type="ARBA" id="ARBA00022989"/>
    </source>
</evidence>
<protein>
    <submittedName>
        <fullName evidence="7">CSON001112 protein</fullName>
    </submittedName>
</protein>
<dbReference type="GO" id="GO:0005739">
    <property type="term" value="C:mitochondrion"/>
    <property type="evidence" value="ECO:0007669"/>
    <property type="project" value="TreeGrafter"/>
</dbReference>
<comment type="similarity">
    <text evidence="2 6">Belongs to the peroxisomal membrane protein PXMP2/4 family.</text>
</comment>
<dbReference type="OMA" id="KFLYTWM"/>
<dbReference type="InterPro" id="IPR007248">
    <property type="entry name" value="Mpv17_PMP22"/>
</dbReference>
<dbReference type="EMBL" id="UFQT01001174">
    <property type="protein sequence ID" value="SSX29297.1"/>
    <property type="molecule type" value="Genomic_DNA"/>
</dbReference>
<comment type="subcellular location">
    <subcellularLocation>
        <location evidence="1">Membrane</location>
        <topology evidence="1">Multi-pass membrane protein</topology>
    </subcellularLocation>
</comment>
<organism evidence="7">
    <name type="scientific">Culicoides sonorensis</name>
    <name type="common">Biting midge</name>
    <dbReference type="NCBI Taxonomy" id="179676"/>
    <lineage>
        <taxon>Eukaryota</taxon>
        <taxon>Metazoa</taxon>
        <taxon>Ecdysozoa</taxon>
        <taxon>Arthropoda</taxon>
        <taxon>Hexapoda</taxon>
        <taxon>Insecta</taxon>
        <taxon>Pterygota</taxon>
        <taxon>Neoptera</taxon>
        <taxon>Endopterygota</taxon>
        <taxon>Diptera</taxon>
        <taxon>Nematocera</taxon>
        <taxon>Chironomoidea</taxon>
        <taxon>Ceratopogonidae</taxon>
        <taxon>Ceratopogoninae</taxon>
        <taxon>Culicoides</taxon>
        <taxon>Monoculicoides</taxon>
    </lineage>
</organism>
<evidence type="ECO:0000313" key="7">
    <source>
        <dbReference type="EMBL" id="SSX09395.1"/>
    </source>
</evidence>
<dbReference type="GO" id="GO:0016020">
    <property type="term" value="C:membrane"/>
    <property type="evidence" value="ECO:0007669"/>
    <property type="project" value="UniProtKB-SubCell"/>
</dbReference>
<feature type="transmembrane region" description="Helical" evidence="6">
    <location>
        <begin position="184"/>
        <end position="201"/>
    </location>
</feature>
<evidence type="ECO:0000256" key="2">
    <source>
        <dbReference type="ARBA" id="ARBA00006824"/>
    </source>
</evidence>
<feature type="transmembrane region" description="Helical" evidence="6">
    <location>
        <begin position="118"/>
        <end position="135"/>
    </location>
</feature>
<keyword evidence="5 6" id="KW-0472">Membrane</keyword>
<dbReference type="VEuPathDB" id="VectorBase:CSON001112"/>
<reference evidence="7" key="1">
    <citation type="submission" date="2018-04" db="EMBL/GenBank/DDBJ databases">
        <authorList>
            <person name="Go L.Y."/>
            <person name="Mitchell J.A."/>
        </authorList>
    </citation>
    <scope>NUCLEOTIDE SEQUENCE</scope>
    <source>
        <tissue evidence="7">Whole organism</tissue>
    </source>
</reference>
<dbReference type="PANTHER" id="PTHR11266:SF81">
    <property type="entry name" value="GH12661P-RELATED"/>
    <property type="match status" value="1"/>
</dbReference>
<dbReference type="AlphaFoldDB" id="A0A336KXQ3"/>
<name>A0A336KXQ3_CULSO</name>
<accession>A0A336KXQ3</accession>
<evidence type="ECO:0000313" key="8">
    <source>
        <dbReference type="EMBL" id="SSX29297.1"/>
    </source>
</evidence>
<proteinExistence type="inferred from homology"/>
<reference evidence="8" key="2">
    <citation type="submission" date="2018-07" db="EMBL/GenBank/DDBJ databases">
        <authorList>
            <person name="Quirk P.G."/>
            <person name="Krulwich T.A."/>
        </authorList>
    </citation>
    <scope>NUCLEOTIDE SEQUENCE</scope>
</reference>
<evidence type="ECO:0000256" key="6">
    <source>
        <dbReference type="RuleBase" id="RU363053"/>
    </source>
</evidence>
<keyword evidence="3 6" id="KW-0812">Transmembrane</keyword>
<dbReference type="Pfam" id="PF04117">
    <property type="entry name" value="Mpv17_PMP22"/>
    <property type="match status" value="1"/>
</dbReference>
<gene>
    <name evidence="7" type="primary">CSON001112</name>
</gene>
<sequence length="214" mass="24883">MRRLINFFLGKRAALKNVETVIKSETNVTEKGGLWNRIMTKHLLLFNTISSGGLMMFGDIAAQTIEQKIGEKNEGFDLKRIARMTIVGTLQGPMHHYFYGWVDRIMPKNDGRTVFKKIMLDQFVASPLFIVSYFYPACLMEGLTLDESHEEVQSKFLTVYKADWLIWPPCQFINFYFLPLRYRVLYINGITTLYNIFLCYIKHKEAPKPETVSS</sequence>
<dbReference type="PANTHER" id="PTHR11266">
    <property type="entry name" value="PEROXISOMAL MEMBRANE PROTEIN 2, PXMP2 MPV17"/>
    <property type="match status" value="1"/>
</dbReference>
<dbReference type="EMBL" id="UFQS01001174">
    <property type="protein sequence ID" value="SSX09395.1"/>
    <property type="molecule type" value="Genomic_DNA"/>
</dbReference>
<dbReference type="GO" id="GO:0061668">
    <property type="term" value="P:mitochondrial ribosome assembly"/>
    <property type="evidence" value="ECO:0007669"/>
    <property type="project" value="TreeGrafter"/>
</dbReference>
<evidence type="ECO:0000256" key="3">
    <source>
        <dbReference type="ARBA" id="ARBA00022692"/>
    </source>
</evidence>
<evidence type="ECO:0000256" key="1">
    <source>
        <dbReference type="ARBA" id="ARBA00004141"/>
    </source>
</evidence>